<keyword evidence="2" id="KW-1185">Reference proteome</keyword>
<evidence type="ECO:0000313" key="1">
    <source>
        <dbReference type="EMBL" id="EPX64358.1"/>
    </source>
</evidence>
<dbReference type="Proteomes" id="UP000011682">
    <property type="component" value="Unassembled WGS sequence"/>
</dbReference>
<protein>
    <submittedName>
        <fullName evidence="1">Uncharacterized protein</fullName>
    </submittedName>
</protein>
<dbReference type="AlphaFoldDB" id="S9R5U7"/>
<organism evidence="1 2">
    <name type="scientific">Cystobacter fuscus (strain ATCC 25194 / DSM 2262 / NBRC 100088 / M29)</name>
    <dbReference type="NCBI Taxonomy" id="1242864"/>
    <lineage>
        <taxon>Bacteria</taxon>
        <taxon>Pseudomonadati</taxon>
        <taxon>Myxococcota</taxon>
        <taxon>Myxococcia</taxon>
        <taxon>Myxococcales</taxon>
        <taxon>Cystobacterineae</taxon>
        <taxon>Archangiaceae</taxon>
        <taxon>Cystobacter</taxon>
    </lineage>
</organism>
<sequence>MDACIASQQLGSIISRCANEKQLAAAYPSVHGSDGVPALQASLQLKTIPRFGFKKLGEFSCLRNELRRSGQPLDVRLRHIRRIIRLVEDSVQSPSLEVHPLTAIIVLQQPGQEPLVDMNVAQQLLQLRLILSRLFEQHKEVHRVDVQMYALDNASLVTRQVAQIHLPRQGLHFKVLILLVRLEDALARRFTIPCHMNASPSTSWGYLLRNNATGWSNDCDNNQQAPGDKGNCDDRCRLAEEVEFSP</sequence>
<evidence type="ECO:0000313" key="2">
    <source>
        <dbReference type="Proteomes" id="UP000011682"/>
    </source>
</evidence>
<name>S9R5U7_CYSF2</name>
<proteinExistence type="predicted"/>
<accession>S9R5U7</accession>
<comment type="caution">
    <text evidence="1">The sequence shown here is derived from an EMBL/GenBank/DDBJ whole genome shotgun (WGS) entry which is preliminary data.</text>
</comment>
<reference evidence="1" key="1">
    <citation type="submission" date="2013-05" db="EMBL/GenBank/DDBJ databases">
        <title>Genome assembly of Cystobacter fuscus DSM 2262.</title>
        <authorList>
            <person name="Sharma G."/>
            <person name="Khatri I."/>
            <person name="Kaur C."/>
            <person name="Mayilraj S."/>
            <person name="Subramanian S."/>
        </authorList>
    </citation>
    <scope>NUCLEOTIDE SEQUENCE [LARGE SCALE GENOMIC DNA]</scope>
    <source>
        <strain evidence="1">DSM 2262</strain>
    </source>
</reference>
<dbReference type="EMBL" id="ANAH02000004">
    <property type="protein sequence ID" value="EPX64358.1"/>
    <property type="molecule type" value="Genomic_DNA"/>
</dbReference>
<gene>
    <name evidence="1" type="ORF">D187_005492</name>
</gene>